<evidence type="ECO:0000259" key="9">
    <source>
        <dbReference type="PROSITE" id="PS50011"/>
    </source>
</evidence>
<feature type="domain" description="Protein kinase" evidence="9">
    <location>
        <begin position="100"/>
        <end position="384"/>
    </location>
</feature>
<dbReference type="InterPro" id="IPR008271">
    <property type="entry name" value="Ser/Thr_kinase_AS"/>
</dbReference>
<evidence type="ECO:0000256" key="3">
    <source>
        <dbReference type="ARBA" id="ARBA00022679"/>
    </source>
</evidence>
<dbReference type="CDD" id="cd07840">
    <property type="entry name" value="STKc_CDK9_like"/>
    <property type="match status" value="1"/>
</dbReference>
<dbReference type="SMART" id="SM00220">
    <property type="entry name" value="S_TKc"/>
    <property type="match status" value="1"/>
</dbReference>
<evidence type="ECO:0000256" key="1">
    <source>
        <dbReference type="ARBA" id="ARBA00006485"/>
    </source>
</evidence>
<dbReference type="InterPro" id="IPR017441">
    <property type="entry name" value="Protein_kinase_ATP_BS"/>
</dbReference>
<dbReference type="InterPro" id="IPR011009">
    <property type="entry name" value="Kinase-like_dom_sf"/>
</dbReference>
<dbReference type="GO" id="GO:0032968">
    <property type="term" value="P:positive regulation of transcription elongation by RNA polymerase II"/>
    <property type="evidence" value="ECO:0007669"/>
    <property type="project" value="TreeGrafter"/>
</dbReference>
<keyword evidence="4 7" id="KW-0547">Nucleotide-binding</keyword>
<dbReference type="EMBL" id="JAIWQS010000010">
    <property type="protein sequence ID" value="KAJ8752677.1"/>
    <property type="molecule type" value="Genomic_DNA"/>
</dbReference>
<dbReference type="FunFam" id="1.10.510.10:FF:000043">
    <property type="entry name" value="probable serine/threonine-protein kinase At1g54610"/>
    <property type="match status" value="1"/>
</dbReference>
<evidence type="ECO:0000256" key="4">
    <source>
        <dbReference type="ARBA" id="ARBA00022741"/>
    </source>
</evidence>
<dbReference type="PROSITE" id="PS00107">
    <property type="entry name" value="PROTEIN_KINASE_ATP"/>
    <property type="match status" value="1"/>
</dbReference>
<dbReference type="Proteomes" id="UP001159364">
    <property type="component" value="Linkage Group LG10"/>
</dbReference>
<dbReference type="PROSITE" id="PS00108">
    <property type="entry name" value="PROTEIN_KINASE_ST"/>
    <property type="match status" value="1"/>
</dbReference>
<reference evidence="10 11" key="1">
    <citation type="submission" date="2021-09" db="EMBL/GenBank/DDBJ databases">
        <title>Genomic insights and catalytic innovation underlie evolution of tropane alkaloids biosynthesis.</title>
        <authorList>
            <person name="Wang Y.-J."/>
            <person name="Tian T."/>
            <person name="Huang J.-P."/>
            <person name="Huang S.-X."/>
        </authorList>
    </citation>
    <scope>NUCLEOTIDE SEQUENCE [LARGE SCALE GENOMIC DNA]</scope>
    <source>
        <strain evidence="10">KIB-2018</strain>
        <tissue evidence="10">Leaf</tissue>
    </source>
</reference>
<dbReference type="Gene3D" id="3.30.200.20">
    <property type="entry name" value="Phosphorylase Kinase, domain 1"/>
    <property type="match status" value="1"/>
</dbReference>
<sequence>MGCILGRDLRGSDELNNCERSSDGQSLNVTNVVHAVRVENETGREHRRKVQGGVGVEGDGPACLRRNELNFSSQQDWSSWLMKVAGDVIGDWTPRQANSFEKLEKIGQGMYGNVYKARDLLTGKIVALKRVWFDDSDEETVEFMAREIAVLSRLDHPNVLKLEGLATSRMSCYLYLVFQYMEHDLAGLLARQEVKFTEPQVKCFMKQLLSGLEHCHNQGVLHRDLKSANLLIDNDGVLKIGDFGLASFYDPEHKVPMTNRVVSLWYRPPELLLGATCYDVGVDLWSVGCIMAELLAGFPIIKGHTEVEQLHLIFNLCGFPSEEYLKKSKLPNAALFNPQPQYKRCITETFKNFPSSALPLIEALLSIDPNERGTATEALHSEFFATEPYACEPSDLPKYPPSKEIDFKLRHEEARRLIIQRKMREKVRERDSFLTHKTCFATAVAATNSASAVERATNSSLFLRTPGKNTSIQE</sequence>
<dbReference type="GO" id="GO:0000307">
    <property type="term" value="C:cyclin-dependent protein kinase holoenzyme complex"/>
    <property type="evidence" value="ECO:0007669"/>
    <property type="project" value="TreeGrafter"/>
</dbReference>
<evidence type="ECO:0000256" key="7">
    <source>
        <dbReference type="PROSITE-ProRule" id="PRU10141"/>
    </source>
</evidence>
<evidence type="ECO:0000256" key="6">
    <source>
        <dbReference type="ARBA" id="ARBA00022840"/>
    </source>
</evidence>
<dbReference type="GO" id="GO:0005524">
    <property type="term" value="F:ATP binding"/>
    <property type="evidence" value="ECO:0007669"/>
    <property type="project" value="UniProtKB-UniRule"/>
</dbReference>
<dbReference type="InterPro" id="IPR000719">
    <property type="entry name" value="Prot_kinase_dom"/>
</dbReference>
<evidence type="ECO:0000256" key="5">
    <source>
        <dbReference type="ARBA" id="ARBA00022777"/>
    </source>
</evidence>
<dbReference type="PROSITE" id="PS50011">
    <property type="entry name" value="PROTEIN_KINASE_DOM"/>
    <property type="match status" value="1"/>
</dbReference>
<keyword evidence="11" id="KW-1185">Reference proteome</keyword>
<evidence type="ECO:0000256" key="8">
    <source>
        <dbReference type="RuleBase" id="RU000304"/>
    </source>
</evidence>
<keyword evidence="2 8" id="KW-0723">Serine/threonine-protein kinase</keyword>
<comment type="similarity">
    <text evidence="1">Belongs to the protein kinase superfamily. CMGC Ser/Thr protein kinase family. CDC2/CDKX subfamily.</text>
</comment>
<dbReference type="Pfam" id="PF00069">
    <property type="entry name" value="Pkinase"/>
    <property type="match status" value="1"/>
</dbReference>
<protein>
    <recommendedName>
        <fullName evidence="9">Protein kinase domain-containing protein</fullName>
    </recommendedName>
</protein>
<keyword evidence="6 7" id="KW-0067">ATP-binding</keyword>
<keyword evidence="3" id="KW-0808">Transferase</keyword>
<proteinExistence type="inferred from homology"/>
<dbReference type="Gene3D" id="1.10.510.10">
    <property type="entry name" value="Transferase(Phosphotransferase) domain 1"/>
    <property type="match status" value="1"/>
</dbReference>
<evidence type="ECO:0000313" key="10">
    <source>
        <dbReference type="EMBL" id="KAJ8752677.1"/>
    </source>
</evidence>
<evidence type="ECO:0000313" key="11">
    <source>
        <dbReference type="Proteomes" id="UP001159364"/>
    </source>
</evidence>
<dbReference type="GO" id="GO:0005634">
    <property type="term" value="C:nucleus"/>
    <property type="evidence" value="ECO:0007669"/>
    <property type="project" value="TreeGrafter"/>
</dbReference>
<dbReference type="SUPFAM" id="SSF56112">
    <property type="entry name" value="Protein kinase-like (PK-like)"/>
    <property type="match status" value="1"/>
</dbReference>
<keyword evidence="5" id="KW-0418">Kinase</keyword>
<accession>A0AAV8SK82</accession>
<feature type="binding site" evidence="7">
    <location>
        <position position="129"/>
    </location>
    <ligand>
        <name>ATP</name>
        <dbReference type="ChEBI" id="CHEBI:30616"/>
    </ligand>
</feature>
<gene>
    <name evidence="10" type="ORF">K2173_005566</name>
</gene>
<dbReference type="FunFam" id="3.30.200.20:FF:000021">
    <property type="entry name" value="probable serine/threonine-protein kinase At1g54610"/>
    <property type="match status" value="1"/>
</dbReference>
<organism evidence="10 11">
    <name type="scientific">Erythroxylum novogranatense</name>
    <dbReference type="NCBI Taxonomy" id="1862640"/>
    <lineage>
        <taxon>Eukaryota</taxon>
        <taxon>Viridiplantae</taxon>
        <taxon>Streptophyta</taxon>
        <taxon>Embryophyta</taxon>
        <taxon>Tracheophyta</taxon>
        <taxon>Spermatophyta</taxon>
        <taxon>Magnoliopsida</taxon>
        <taxon>eudicotyledons</taxon>
        <taxon>Gunneridae</taxon>
        <taxon>Pentapetalae</taxon>
        <taxon>rosids</taxon>
        <taxon>fabids</taxon>
        <taxon>Malpighiales</taxon>
        <taxon>Erythroxylaceae</taxon>
        <taxon>Erythroxylum</taxon>
    </lineage>
</organism>
<dbReference type="PANTHER" id="PTHR24056">
    <property type="entry name" value="CELL DIVISION PROTEIN KINASE"/>
    <property type="match status" value="1"/>
</dbReference>
<dbReference type="PANTHER" id="PTHR24056:SF358">
    <property type="entry name" value="PROTEIN KINASE DOMAIN-CONTAINING PROTEIN"/>
    <property type="match status" value="1"/>
</dbReference>
<comment type="caution">
    <text evidence="10">The sequence shown here is derived from an EMBL/GenBank/DDBJ whole genome shotgun (WGS) entry which is preliminary data.</text>
</comment>
<evidence type="ECO:0000256" key="2">
    <source>
        <dbReference type="ARBA" id="ARBA00022527"/>
    </source>
</evidence>
<dbReference type="AlphaFoldDB" id="A0AAV8SK82"/>
<dbReference type="GO" id="GO:0008353">
    <property type="term" value="F:RNA polymerase II CTD heptapeptide repeat kinase activity"/>
    <property type="evidence" value="ECO:0007669"/>
    <property type="project" value="TreeGrafter"/>
</dbReference>
<name>A0AAV8SK82_9ROSI</name>
<dbReference type="InterPro" id="IPR050108">
    <property type="entry name" value="CDK"/>
</dbReference>